<keyword evidence="1" id="KW-0378">Hydrolase</keyword>
<dbReference type="InterPro" id="IPR036514">
    <property type="entry name" value="SGNH_hydro_sf"/>
</dbReference>
<accession>A0A414L9X7</accession>
<sequence length="225" mass="26243">MRVLCVGDSLGLPRKGCPYEKTWFFKLAKKYPNIEFVDYFKRGLVLTETVNLYNMYYTDYKPDIVIIQTGICDCAPRYLNSNKLFWKLLLNLLGHLGFESYFWKIIKFIFSRRENCVYTKVDVFSQLYRNLIEKFIANGVKKIIVVKIGHAAESVAANNCYFNSNVDKYNNIINKIAVEKKDHIITIDPLHNVHEDLFVDGYHCNSNGMEKVYHDLDGLEINNLV</sequence>
<evidence type="ECO:0000313" key="2">
    <source>
        <dbReference type="Proteomes" id="UP000285650"/>
    </source>
</evidence>
<dbReference type="Gene3D" id="3.40.50.1110">
    <property type="entry name" value="SGNH hydrolase"/>
    <property type="match status" value="1"/>
</dbReference>
<dbReference type="EMBL" id="QSKV01000007">
    <property type="protein sequence ID" value="RHE91397.1"/>
    <property type="molecule type" value="Genomic_DNA"/>
</dbReference>
<dbReference type="RefSeq" id="WP_118222130.1">
    <property type="nucleotide sequence ID" value="NZ_JADNIJ010000033.1"/>
</dbReference>
<name>A0A414L9X7_9BACE</name>
<gene>
    <name evidence="1" type="ORF">DW712_11340</name>
</gene>
<dbReference type="Proteomes" id="UP000285650">
    <property type="component" value="Unassembled WGS sequence"/>
</dbReference>
<evidence type="ECO:0000313" key="1">
    <source>
        <dbReference type="EMBL" id="RHE91397.1"/>
    </source>
</evidence>
<proteinExistence type="predicted"/>
<organism evidence="1 2">
    <name type="scientific">Bacteroides intestinalis</name>
    <dbReference type="NCBI Taxonomy" id="329854"/>
    <lineage>
        <taxon>Bacteria</taxon>
        <taxon>Pseudomonadati</taxon>
        <taxon>Bacteroidota</taxon>
        <taxon>Bacteroidia</taxon>
        <taxon>Bacteroidales</taxon>
        <taxon>Bacteroidaceae</taxon>
        <taxon>Bacteroides</taxon>
    </lineage>
</organism>
<reference evidence="1 2" key="1">
    <citation type="submission" date="2018-08" db="EMBL/GenBank/DDBJ databases">
        <title>A genome reference for cultivated species of the human gut microbiota.</title>
        <authorList>
            <person name="Zou Y."/>
            <person name="Xue W."/>
            <person name="Luo G."/>
        </authorList>
    </citation>
    <scope>NUCLEOTIDE SEQUENCE [LARGE SCALE GENOMIC DNA]</scope>
    <source>
        <strain evidence="1 2">AM27-17</strain>
    </source>
</reference>
<protein>
    <submittedName>
        <fullName evidence="1">SGNH/GDSL hydrolase family protein</fullName>
    </submittedName>
</protein>
<comment type="caution">
    <text evidence="1">The sequence shown here is derived from an EMBL/GenBank/DDBJ whole genome shotgun (WGS) entry which is preliminary data.</text>
</comment>
<dbReference type="GO" id="GO:0016788">
    <property type="term" value="F:hydrolase activity, acting on ester bonds"/>
    <property type="evidence" value="ECO:0007669"/>
    <property type="project" value="UniProtKB-ARBA"/>
</dbReference>
<dbReference type="SUPFAM" id="SSF52266">
    <property type="entry name" value="SGNH hydrolase"/>
    <property type="match status" value="1"/>
</dbReference>
<dbReference type="AlphaFoldDB" id="A0A414L9X7"/>